<proteinExistence type="inferred from homology"/>
<feature type="transmembrane region" description="Helical" evidence="7">
    <location>
        <begin position="686"/>
        <end position="716"/>
    </location>
</feature>
<feature type="transmembrane region" description="Helical" evidence="7">
    <location>
        <begin position="352"/>
        <end position="375"/>
    </location>
</feature>
<feature type="domain" description="Protein kinase" evidence="8">
    <location>
        <begin position="393"/>
        <end position="671"/>
    </location>
</feature>
<reference evidence="10" key="1">
    <citation type="submission" date="2025-08" db="UniProtKB">
        <authorList>
            <consortium name="RefSeq"/>
        </authorList>
    </citation>
    <scope>IDENTIFICATION</scope>
</reference>
<dbReference type="InterPro" id="IPR011009">
    <property type="entry name" value="Kinase-like_dom_sf"/>
</dbReference>
<dbReference type="GeneID" id="110978794"/>
<evidence type="ECO:0000313" key="9">
    <source>
        <dbReference type="Proteomes" id="UP000694845"/>
    </source>
</evidence>
<dbReference type="AlphaFoldDB" id="A0A8B7Y955"/>
<dbReference type="GO" id="GO:0004672">
    <property type="term" value="F:protein kinase activity"/>
    <property type="evidence" value="ECO:0007669"/>
    <property type="project" value="InterPro"/>
</dbReference>
<dbReference type="Gene3D" id="1.10.510.10">
    <property type="entry name" value="Transferase(Phosphotransferase) domain 1"/>
    <property type="match status" value="2"/>
</dbReference>
<keyword evidence="7" id="KW-0812">Transmembrane</keyword>
<dbReference type="Proteomes" id="UP000694845">
    <property type="component" value="Unplaced"/>
</dbReference>
<keyword evidence="9" id="KW-1185">Reference proteome</keyword>
<dbReference type="PANTHER" id="PTHR11042">
    <property type="entry name" value="EUKARYOTIC TRANSLATION INITIATION FACTOR 2-ALPHA KINASE EIF2-ALPHA KINASE -RELATED"/>
    <property type="match status" value="1"/>
</dbReference>
<accession>A0A8B7Y955</accession>
<evidence type="ECO:0000256" key="5">
    <source>
        <dbReference type="ARBA" id="ARBA00037982"/>
    </source>
</evidence>
<dbReference type="GO" id="GO:0005634">
    <property type="term" value="C:nucleus"/>
    <property type="evidence" value="ECO:0007669"/>
    <property type="project" value="TreeGrafter"/>
</dbReference>
<dbReference type="OrthoDB" id="4062651at2759"/>
<comment type="similarity">
    <text evidence="5">Belongs to the protein kinase superfamily. Ser/Thr protein kinase family. GCN2 subfamily.</text>
</comment>
<keyword evidence="4 6" id="KW-0067">ATP-binding</keyword>
<evidence type="ECO:0000256" key="7">
    <source>
        <dbReference type="SAM" id="Phobius"/>
    </source>
</evidence>
<dbReference type="OMA" id="GTISHYK"/>
<keyword evidence="3" id="KW-0418">Kinase</keyword>
<feature type="domain" description="Protein kinase" evidence="8">
    <location>
        <begin position="9"/>
        <end position="285"/>
    </location>
</feature>
<dbReference type="InterPro" id="IPR050339">
    <property type="entry name" value="CC_SR_Kinase"/>
</dbReference>
<dbReference type="GO" id="GO:0005737">
    <property type="term" value="C:cytoplasm"/>
    <property type="evidence" value="ECO:0007669"/>
    <property type="project" value="TreeGrafter"/>
</dbReference>
<dbReference type="Pfam" id="PF00069">
    <property type="entry name" value="Pkinase"/>
    <property type="match status" value="2"/>
</dbReference>
<dbReference type="PANTHER" id="PTHR11042:SF190">
    <property type="entry name" value="MITOSIS INHIBITOR PROTEIN KINASE MIK1"/>
    <property type="match status" value="1"/>
</dbReference>
<name>A0A8B7Y955_ACAPL</name>
<feature type="binding site" evidence="6">
    <location>
        <position position="422"/>
    </location>
    <ligand>
        <name>ATP</name>
        <dbReference type="ChEBI" id="CHEBI:30616"/>
    </ligand>
</feature>
<evidence type="ECO:0000259" key="8">
    <source>
        <dbReference type="PROSITE" id="PS50011"/>
    </source>
</evidence>
<evidence type="ECO:0000256" key="6">
    <source>
        <dbReference type="PROSITE-ProRule" id="PRU10141"/>
    </source>
</evidence>
<dbReference type="PROSITE" id="PS50011">
    <property type="entry name" value="PROTEIN_KINASE_DOM"/>
    <property type="match status" value="2"/>
</dbReference>
<sequence>MCDRLGAEFSLEKKLGSGGFGVVHLGRERRTGNKYALKILSLGRSAEAEIKALCQLPRNDNVIKYSRHILLDNDRICLVMEYCPGGDLNKFLLSHPPEPVRDLQFMKNIASAVAFLHTNNVIHRDLKPDNILLTADGTLKIADFGLAKLASDSQHGGSLYNYYMATACGQMYFMAPEVFDGHYTEKSDVFQMGEIFVCILKRKRLPGTHMLVPYYTEGVFPEQFIGLGQALHRGYLAQFKLSGGHNYERSQVICALIEKMLLKDYHRRPTAAQVVSALNNSNDSFEVVPDALLESSSFVPSNETGIAIRPLLANGVGISPFGIPVGAVPGIAAPMVGFGLPAPVMLIPGFPAVSGVPVMAAGGLLVDMTLSGLGFSRLHKAYSKMSDKLRAEFSLKKKLGEGGFGVVYLGRERETSERYALKILPLSRSAVTEMTALCQLRRHDNIIKYARHIVLGDHRICLVMEYCQGGDLNTFLLSHPPEPSRDSQFMKNIASAVAFLHHFGIIHRDLKPDNILLTADGTLKIADFGLAKLASDSQHKGSLYDYYMSTACGHMYFLAPEVITGRYTEKADVFQMAEIFVCLMKRKCLPETKMLVPFYFAKSTTPRKFIGLGQSLHEGYLKRYKLSDRPNLQISQEFRALIERMLLMGHHRRPTAAEVKASLNNLADPYKVVRARVTHSNEGVELVAASIGTGIAAGVVGTSLGVALLAAGVAFAAGGLVRWLTPDPPSPDYKDVVQSVDFTYWFLVGWYWYRFTSRSPSLIFLQ</sequence>
<dbReference type="InterPro" id="IPR000719">
    <property type="entry name" value="Prot_kinase_dom"/>
</dbReference>
<evidence type="ECO:0000256" key="4">
    <source>
        <dbReference type="ARBA" id="ARBA00022840"/>
    </source>
</evidence>
<keyword evidence="1" id="KW-0808">Transferase</keyword>
<dbReference type="PROSITE" id="PS00107">
    <property type="entry name" value="PROTEIN_KINASE_ATP"/>
    <property type="match status" value="2"/>
</dbReference>
<dbReference type="GO" id="GO:0110031">
    <property type="term" value="P:negative regulation of G2/MI transition of meiotic cell cycle"/>
    <property type="evidence" value="ECO:0007669"/>
    <property type="project" value="TreeGrafter"/>
</dbReference>
<feature type="transmembrane region" description="Helical" evidence="7">
    <location>
        <begin position="736"/>
        <end position="753"/>
    </location>
</feature>
<dbReference type="GO" id="GO:0005524">
    <property type="term" value="F:ATP binding"/>
    <property type="evidence" value="ECO:0007669"/>
    <property type="project" value="UniProtKB-UniRule"/>
</dbReference>
<protein>
    <submittedName>
        <fullName evidence="10">Ribosomal protein S6 kinase alpha-4-like</fullName>
    </submittedName>
</protein>
<dbReference type="InterPro" id="IPR008271">
    <property type="entry name" value="Ser/Thr_kinase_AS"/>
</dbReference>
<evidence type="ECO:0000313" key="10">
    <source>
        <dbReference type="RefSeq" id="XP_022089769.1"/>
    </source>
</evidence>
<evidence type="ECO:0000256" key="3">
    <source>
        <dbReference type="ARBA" id="ARBA00022777"/>
    </source>
</evidence>
<feature type="binding site" evidence="6">
    <location>
        <position position="38"/>
    </location>
    <ligand>
        <name>ATP</name>
        <dbReference type="ChEBI" id="CHEBI:30616"/>
    </ligand>
</feature>
<dbReference type="PROSITE" id="PS00108">
    <property type="entry name" value="PROTEIN_KINASE_ST"/>
    <property type="match status" value="2"/>
</dbReference>
<gene>
    <name evidence="10" type="primary">LOC110978794</name>
</gene>
<keyword evidence="2 6" id="KW-0547">Nucleotide-binding</keyword>
<keyword evidence="7" id="KW-0472">Membrane</keyword>
<dbReference type="CDD" id="cd00180">
    <property type="entry name" value="PKc"/>
    <property type="match status" value="1"/>
</dbReference>
<feature type="transmembrane region" description="Helical" evidence="7">
    <location>
        <begin position="311"/>
        <end position="332"/>
    </location>
</feature>
<dbReference type="RefSeq" id="XP_022089769.1">
    <property type="nucleotide sequence ID" value="XM_022234077.1"/>
</dbReference>
<dbReference type="SUPFAM" id="SSF56112">
    <property type="entry name" value="Protein kinase-like (PK-like)"/>
    <property type="match status" value="2"/>
</dbReference>
<dbReference type="InterPro" id="IPR017441">
    <property type="entry name" value="Protein_kinase_ATP_BS"/>
</dbReference>
<dbReference type="KEGG" id="aplc:110978794"/>
<evidence type="ECO:0000256" key="1">
    <source>
        <dbReference type="ARBA" id="ARBA00022679"/>
    </source>
</evidence>
<organism evidence="9 10">
    <name type="scientific">Acanthaster planci</name>
    <name type="common">Crown-of-thorns starfish</name>
    <dbReference type="NCBI Taxonomy" id="133434"/>
    <lineage>
        <taxon>Eukaryota</taxon>
        <taxon>Metazoa</taxon>
        <taxon>Echinodermata</taxon>
        <taxon>Eleutherozoa</taxon>
        <taxon>Asterozoa</taxon>
        <taxon>Asteroidea</taxon>
        <taxon>Valvatacea</taxon>
        <taxon>Valvatida</taxon>
        <taxon>Acanthasteridae</taxon>
        <taxon>Acanthaster</taxon>
    </lineage>
</organism>
<evidence type="ECO:0000256" key="2">
    <source>
        <dbReference type="ARBA" id="ARBA00022741"/>
    </source>
</evidence>
<keyword evidence="7" id="KW-1133">Transmembrane helix</keyword>
<dbReference type="SMART" id="SM00220">
    <property type="entry name" value="S_TKc"/>
    <property type="match status" value="2"/>
</dbReference>